<dbReference type="AlphaFoldDB" id="X0N0V0"/>
<dbReference type="HOGENOM" id="CLU_1012078_0_0_1"/>
<reference evidence="1" key="1">
    <citation type="submission" date="2011-11" db="EMBL/GenBank/DDBJ databases">
        <title>The Genome Sequence of Fusarium oxysporum Cotton.</title>
        <authorList>
            <consortium name="The Broad Institute Genome Sequencing Platform"/>
            <person name="Ma L.-J."/>
            <person name="Gale L.R."/>
            <person name="Schwartz D.C."/>
            <person name="Zhou S."/>
            <person name="Corby-Kistler H."/>
            <person name="Young S.K."/>
            <person name="Zeng Q."/>
            <person name="Gargeya S."/>
            <person name="Fitzgerald M."/>
            <person name="Haas B."/>
            <person name="Abouelleil A."/>
            <person name="Alvarado L."/>
            <person name="Arachchi H.M."/>
            <person name="Berlin A."/>
            <person name="Brown A."/>
            <person name="Chapman S.B."/>
            <person name="Chen Z."/>
            <person name="Dunbar C."/>
            <person name="Freedman E."/>
            <person name="Gearin G."/>
            <person name="Goldberg J."/>
            <person name="Griggs A."/>
            <person name="Gujja S."/>
            <person name="Heiman D."/>
            <person name="Howarth C."/>
            <person name="Larson L."/>
            <person name="Lui A."/>
            <person name="MacDonald P.J.P."/>
            <person name="Montmayeur A."/>
            <person name="Murphy C."/>
            <person name="Neiman D."/>
            <person name="Pearson M."/>
            <person name="Priest M."/>
            <person name="Roberts A."/>
            <person name="Saif S."/>
            <person name="Shea T."/>
            <person name="Shenoy N."/>
            <person name="Sisk P."/>
            <person name="Stolte C."/>
            <person name="Sykes S."/>
            <person name="Wortman J."/>
            <person name="Nusbaum C."/>
            <person name="Birren B."/>
        </authorList>
    </citation>
    <scope>NUCLEOTIDE SEQUENCE [LARGE SCALE GENOMIC DNA]</scope>
    <source>
        <strain evidence="1">25433</strain>
    </source>
</reference>
<gene>
    <name evidence="1" type="ORF">FOTG_07262</name>
</gene>
<name>X0N0V0_FUSOX</name>
<sequence length="275" mass="30107">MPPMSYMPDVGAHAAFFCSLTSRHAATPPTSSLSSNELVFGSQKNVVGGVKLGTRRERTLDKSHNIALQLCDVESLDLMMGELSGDPAEKTFDKSVWGYVVAIPVEDFEVEDPPCGNDLIQPGSRLPTPLLSVALRGTVAGHVRLVRRSIDRPRPVMTLIKRVAFLEYVVPKDLVNNKFEVNLVDLMVTCGMHHDASLFLTILAMILHPLLIPEAEVKEIRLHMGAARANFEKVNVGVIEGGWNNCGRHGEGFEMIVRSVVWLCSLNGVALRGVT</sequence>
<dbReference type="EMBL" id="JH657931">
    <property type="protein sequence ID" value="EXM26245.1"/>
    <property type="molecule type" value="Genomic_DNA"/>
</dbReference>
<dbReference type="Proteomes" id="UP000030701">
    <property type="component" value="Unassembled WGS sequence"/>
</dbReference>
<organism evidence="1">
    <name type="scientific">Fusarium oxysporum f. sp. vasinfectum 25433</name>
    <dbReference type="NCBI Taxonomy" id="1089449"/>
    <lineage>
        <taxon>Eukaryota</taxon>
        <taxon>Fungi</taxon>
        <taxon>Dikarya</taxon>
        <taxon>Ascomycota</taxon>
        <taxon>Pezizomycotina</taxon>
        <taxon>Sordariomycetes</taxon>
        <taxon>Hypocreomycetidae</taxon>
        <taxon>Hypocreales</taxon>
        <taxon>Nectriaceae</taxon>
        <taxon>Fusarium</taxon>
        <taxon>Fusarium oxysporum species complex</taxon>
    </lineage>
</organism>
<accession>X0N0V0</accession>
<reference evidence="1" key="2">
    <citation type="submission" date="2012-05" db="EMBL/GenBank/DDBJ databases">
        <title>The Genome Annotation of Fusarium oxysporum Cotton.</title>
        <authorList>
            <consortium name="The Broad Institute Genomics Platform"/>
            <person name="Ma L.-J."/>
            <person name="Corby-Kistler H."/>
            <person name="Broz K."/>
            <person name="Gale L.R."/>
            <person name="Jonkers W."/>
            <person name="O'Donnell K."/>
            <person name="Ploetz R."/>
            <person name="Steinberg C."/>
            <person name="Schwartz D.C."/>
            <person name="VanEtten H."/>
            <person name="Zhou S."/>
            <person name="Young S.K."/>
            <person name="Zeng Q."/>
            <person name="Gargeya S."/>
            <person name="Fitzgerald M."/>
            <person name="Abouelleil A."/>
            <person name="Alvarado L."/>
            <person name="Chapman S.B."/>
            <person name="Gainer-Dewar J."/>
            <person name="Goldberg J."/>
            <person name="Griggs A."/>
            <person name="Gujja S."/>
            <person name="Hansen M."/>
            <person name="Howarth C."/>
            <person name="Imamovic A."/>
            <person name="Ireland A."/>
            <person name="Larimer J."/>
            <person name="McCowan C."/>
            <person name="Murphy C."/>
            <person name="Pearson M."/>
            <person name="Poon T.W."/>
            <person name="Priest M."/>
            <person name="Roberts A."/>
            <person name="Saif S."/>
            <person name="Shea T."/>
            <person name="Sykes S."/>
            <person name="Wortman J."/>
            <person name="Nusbaum C."/>
            <person name="Birren B."/>
        </authorList>
    </citation>
    <scope>NUCLEOTIDE SEQUENCE</scope>
    <source>
        <strain evidence="1">25433</strain>
    </source>
</reference>
<evidence type="ECO:0000313" key="1">
    <source>
        <dbReference type="EMBL" id="EXM26245.1"/>
    </source>
</evidence>
<proteinExistence type="predicted"/>
<protein>
    <submittedName>
        <fullName evidence="1">Uncharacterized protein</fullName>
    </submittedName>
</protein>